<accession>A0ABV2U586</accession>
<feature type="compositionally biased region" description="Low complexity" evidence="1">
    <location>
        <begin position="116"/>
        <end position="145"/>
    </location>
</feature>
<reference evidence="2 3" key="1">
    <citation type="submission" date="2024-06" db="EMBL/GenBank/DDBJ databases">
        <title>The Natural Products Discovery Center: Release of the First 8490 Sequenced Strains for Exploring Actinobacteria Biosynthetic Diversity.</title>
        <authorList>
            <person name="Kalkreuter E."/>
            <person name="Kautsar S.A."/>
            <person name="Yang D."/>
            <person name="Bader C.D."/>
            <person name="Teijaro C.N."/>
            <person name="Fluegel L."/>
            <person name="Davis C.M."/>
            <person name="Simpson J.R."/>
            <person name="Lauterbach L."/>
            <person name="Steele A.D."/>
            <person name="Gui C."/>
            <person name="Meng S."/>
            <person name="Li G."/>
            <person name="Viehrig K."/>
            <person name="Ye F."/>
            <person name="Su P."/>
            <person name="Kiefer A.F."/>
            <person name="Nichols A."/>
            <person name="Cepeda A.J."/>
            <person name="Yan W."/>
            <person name="Fan B."/>
            <person name="Jiang Y."/>
            <person name="Adhikari A."/>
            <person name="Zheng C.-J."/>
            <person name="Schuster L."/>
            <person name="Cowan T.M."/>
            <person name="Smanski M.J."/>
            <person name="Chevrette M.G."/>
            <person name="De Carvalho L.P.S."/>
            <person name="Shen B."/>
        </authorList>
    </citation>
    <scope>NUCLEOTIDE SEQUENCE [LARGE SCALE GENOMIC DNA]</scope>
    <source>
        <strain evidence="2 3">NPDC005137</strain>
    </source>
</reference>
<keyword evidence="3" id="KW-1185">Reference proteome</keyword>
<dbReference type="RefSeq" id="WP_356496840.1">
    <property type="nucleotide sequence ID" value="NZ_JBEXIP010000005.1"/>
</dbReference>
<gene>
    <name evidence="2" type="ORF">ABZV61_09335</name>
</gene>
<name>A0ABV2U586_9ACTN</name>
<protein>
    <submittedName>
        <fullName evidence="2">Uncharacterized protein</fullName>
    </submittedName>
</protein>
<evidence type="ECO:0000313" key="2">
    <source>
        <dbReference type="EMBL" id="MET8432996.1"/>
    </source>
</evidence>
<evidence type="ECO:0000313" key="3">
    <source>
        <dbReference type="Proteomes" id="UP001550044"/>
    </source>
</evidence>
<dbReference type="EMBL" id="JBEXIP010000005">
    <property type="protein sequence ID" value="MET8432996.1"/>
    <property type="molecule type" value="Genomic_DNA"/>
</dbReference>
<comment type="caution">
    <text evidence="2">The sequence shown here is derived from an EMBL/GenBank/DDBJ whole genome shotgun (WGS) entry which is preliminary data.</text>
</comment>
<evidence type="ECO:0000256" key="1">
    <source>
        <dbReference type="SAM" id="MobiDB-lite"/>
    </source>
</evidence>
<proteinExistence type="predicted"/>
<sequence>MTPIGGGARQRTVRRAACTALLIALMTLVHAVFTPAPVSFSKLGLDQSSHALLAGPTVGAAVVVDSASSELSCPSAPTGRSDDHRWRSGTTSIGKPRHTPSAATAVATDPTFGTEPTATGRGPCAPAPAGGAGSAASPTGLVLRC</sequence>
<dbReference type="Proteomes" id="UP001550044">
    <property type="component" value="Unassembled WGS sequence"/>
</dbReference>
<feature type="region of interest" description="Disordered" evidence="1">
    <location>
        <begin position="69"/>
        <end position="145"/>
    </location>
</feature>
<organism evidence="2 3">
    <name type="scientific">Streptomyces sp. 900116325</name>
    <dbReference type="NCBI Taxonomy" id="3154295"/>
    <lineage>
        <taxon>Bacteria</taxon>
        <taxon>Bacillati</taxon>
        <taxon>Actinomycetota</taxon>
        <taxon>Actinomycetes</taxon>
        <taxon>Kitasatosporales</taxon>
        <taxon>Streptomycetaceae</taxon>
        <taxon>Streptomyces</taxon>
    </lineage>
</organism>